<proteinExistence type="predicted"/>
<evidence type="ECO:0000313" key="1">
    <source>
        <dbReference type="EMBL" id="OMD43198.1"/>
    </source>
</evidence>
<protein>
    <recommendedName>
        <fullName evidence="3">Pre-toxin TG domain-containing protein</fullName>
    </recommendedName>
</protein>
<keyword evidence="2" id="KW-1185">Reference proteome</keyword>
<dbReference type="EMBL" id="MPTD01000058">
    <property type="protein sequence ID" value="OMD43198.1"/>
    <property type="molecule type" value="Genomic_DNA"/>
</dbReference>
<dbReference type="Proteomes" id="UP000187313">
    <property type="component" value="Unassembled WGS sequence"/>
</dbReference>
<comment type="caution">
    <text evidence="1">The sequence shown here is derived from an EMBL/GenBank/DDBJ whole genome shotgun (WGS) entry which is preliminary data.</text>
</comment>
<reference evidence="1 2" key="1">
    <citation type="submission" date="2016-10" db="EMBL/GenBank/DDBJ databases">
        <title>Paenibacillus species isolates.</title>
        <authorList>
            <person name="Beno S.M."/>
        </authorList>
    </citation>
    <scope>NUCLEOTIDE SEQUENCE [LARGE SCALE GENOMIC DNA]</scope>
    <source>
        <strain evidence="1 2">FSL R5-0923</strain>
    </source>
</reference>
<organism evidence="1 2">
    <name type="scientific">Paenibacillus odorifer</name>
    <dbReference type="NCBI Taxonomy" id="189426"/>
    <lineage>
        <taxon>Bacteria</taxon>
        <taxon>Bacillati</taxon>
        <taxon>Bacillota</taxon>
        <taxon>Bacilli</taxon>
        <taxon>Bacillales</taxon>
        <taxon>Paenibacillaceae</taxon>
        <taxon>Paenibacillus</taxon>
    </lineage>
</organism>
<evidence type="ECO:0000313" key="2">
    <source>
        <dbReference type="Proteomes" id="UP000187313"/>
    </source>
</evidence>
<evidence type="ECO:0008006" key="3">
    <source>
        <dbReference type="Google" id="ProtNLM"/>
    </source>
</evidence>
<gene>
    <name evidence="1" type="ORF">BSK51_30645</name>
</gene>
<feature type="non-terminal residue" evidence="1">
    <location>
        <position position="279"/>
    </location>
</feature>
<name>A0ABX3H417_9BACL</name>
<sequence length="279" mass="30881">MVQKLQATVKNSGLGTIDSIAAQSKLKDIYLARDQIAKAQTAYKVYQAFGNQTQMDAMHKLAEDARKKLESLGIDEVQYEEGKDLSTYFKMPAVKACDYDPSITSRSIPLVQNEAYQLLLRTAMEKGEKGAWAKGQLEGIQTTMEQMIATGVSLGAHVITNQGGKAWGDVIKLTSSVAQLDSYNLFRTNKPEVQAKPEDSKNAFYKSIDSFKEIGTGFVGTLRTRADKATDSPYDFFNWLTLGITGDIPVGIYEAAKDRSEHMFDSKEKFADWLTLGTV</sequence>
<accession>A0ABX3H417</accession>